<proteinExistence type="predicted"/>
<protein>
    <submittedName>
        <fullName evidence="2">SrfA-induced gene F protein</fullName>
    </submittedName>
</protein>
<gene>
    <name evidence="2" type="primary">sigF_0</name>
    <name evidence="2" type="ORF">g.28137</name>
</gene>
<reference evidence="2" key="1">
    <citation type="submission" date="2015-07" db="EMBL/GenBank/DDBJ databases">
        <title>Transcriptome Assembly of Anthurium amnicola.</title>
        <authorList>
            <person name="Suzuki J."/>
        </authorList>
    </citation>
    <scope>NUCLEOTIDE SEQUENCE</scope>
</reference>
<dbReference type="InterPro" id="IPR032710">
    <property type="entry name" value="NTF2-like_dom_sf"/>
</dbReference>
<dbReference type="Pfam" id="PF24840">
    <property type="entry name" value="NTF2_SigF"/>
    <property type="match status" value="1"/>
</dbReference>
<sequence length="264" mass="29786">SNCPQSLHSIMEKGDCDSLARLIEDLLSYDENRHRHILDNYFDEDATLSHPFLTTKGTYNIRKVYRVWISLNAQEPSIVETPIFDGETAVVRTIQHLRPRIIPFIHLRVPAQTILRFQPRDDGRFVIYHQEDSWTLDALIQSVPLVNWWYENVVRVALGKLVSGAGSFIYTANHATSHLTARAGEIGVKGRNVISQAQEKGVGLVTPILSSDFMTSNQQKVSQFTAPYAEMLVDGSNKVSGLTNKAFSALHQFTGRRTYEVEAQ</sequence>
<evidence type="ECO:0000313" key="2">
    <source>
        <dbReference type="EMBL" id="JAT48722.1"/>
    </source>
</evidence>
<dbReference type="PANTHER" id="PTHR35393">
    <property type="entry name" value="CHROMOSOME 1, WHOLE GENOME SHOTGUN SEQUENCE"/>
    <property type="match status" value="1"/>
</dbReference>
<name>A0A1D1Y272_9ARAE</name>
<feature type="non-terminal residue" evidence="2">
    <location>
        <position position="1"/>
    </location>
</feature>
<dbReference type="EMBL" id="GDJX01019214">
    <property type="protein sequence ID" value="JAT48722.1"/>
    <property type="molecule type" value="Transcribed_RNA"/>
</dbReference>
<dbReference type="InterPro" id="IPR057514">
    <property type="entry name" value="NTF2_SigF"/>
</dbReference>
<accession>A0A1D1Y272</accession>
<dbReference type="SUPFAM" id="SSF54427">
    <property type="entry name" value="NTF2-like"/>
    <property type="match status" value="1"/>
</dbReference>
<evidence type="ECO:0000259" key="1">
    <source>
        <dbReference type="Pfam" id="PF24840"/>
    </source>
</evidence>
<organism evidence="2">
    <name type="scientific">Anthurium amnicola</name>
    <dbReference type="NCBI Taxonomy" id="1678845"/>
    <lineage>
        <taxon>Eukaryota</taxon>
        <taxon>Viridiplantae</taxon>
        <taxon>Streptophyta</taxon>
        <taxon>Embryophyta</taxon>
        <taxon>Tracheophyta</taxon>
        <taxon>Spermatophyta</taxon>
        <taxon>Magnoliopsida</taxon>
        <taxon>Liliopsida</taxon>
        <taxon>Araceae</taxon>
        <taxon>Pothoideae</taxon>
        <taxon>Potheae</taxon>
        <taxon>Anthurium</taxon>
    </lineage>
</organism>
<feature type="domain" description="SigF-like NTF2-like" evidence="1">
    <location>
        <begin position="21"/>
        <end position="148"/>
    </location>
</feature>
<dbReference type="AlphaFoldDB" id="A0A1D1Y272"/>
<dbReference type="PANTHER" id="PTHR35393:SF1">
    <property type="entry name" value="SNOAL-LIKE DOMAIN-CONTAINING PROTEIN"/>
    <property type="match status" value="1"/>
</dbReference>